<keyword evidence="7" id="KW-1185">Reference proteome</keyword>
<dbReference type="PROSITE" id="PS00198">
    <property type="entry name" value="4FE4S_FER_1"/>
    <property type="match status" value="1"/>
</dbReference>
<dbReference type="PANTHER" id="PTHR43687:SF1">
    <property type="entry name" value="FERREDOXIN III"/>
    <property type="match status" value="1"/>
</dbReference>
<evidence type="ECO:0000256" key="1">
    <source>
        <dbReference type="ARBA" id="ARBA00022485"/>
    </source>
</evidence>
<proteinExistence type="predicted"/>
<dbReference type="Pfam" id="PF12838">
    <property type="entry name" value="Fer4_7"/>
    <property type="match status" value="1"/>
</dbReference>
<dbReference type="Gene3D" id="3.30.70.20">
    <property type="match status" value="1"/>
</dbReference>
<feature type="domain" description="4Fe-4S ferredoxin-type" evidence="5">
    <location>
        <begin position="38"/>
        <end position="68"/>
    </location>
</feature>
<evidence type="ECO:0000256" key="3">
    <source>
        <dbReference type="ARBA" id="ARBA00023004"/>
    </source>
</evidence>
<keyword evidence="2" id="KW-0479">Metal-binding</keyword>
<evidence type="ECO:0000256" key="4">
    <source>
        <dbReference type="ARBA" id="ARBA00023014"/>
    </source>
</evidence>
<evidence type="ECO:0000256" key="2">
    <source>
        <dbReference type="ARBA" id="ARBA00022723"/>
    </source>
</evidence>
<reference evidence="6 7" key="1">
    <citation type="journal article" date="2024" name="Front. Microbiol.">
        <title>Novel thermophilic genera Geochorda gen. nov. and Carboxydochorda gen. nov. from the deep terrestrial subsurface reveal the ecophysiological diversity in the class Limnochordia.</title>
        <authorList>
            <person name="Karnachuk O.V."/>
            <person name="Lukina A.P."/>
            <person name="Avakyan M.R."/>
            <person name="Kadnikov V.V."/>
            <person name="Begmatov S."/>
            <person name="Beletsky A.V."/>
            <person name="Vlasova K.G."/>
            <person name="Novikov A.A."/>
            <person name="Shcherbakova V.A."/>
            <person name="Mardanov A.V."/>
            <person name="Ravin N.V."/>
        </authorList>
    </citation>
    <scope>NUCLEOTIDE SEQUENCE [LARGE SCALE GENOMIC DNA]</scope>
    <source>
        <strain evidence="6 7">L945</strain>
    </source>
</reference>
<evidence type="ECO:0000313" key="6">
    <source>
        <dbReference type="EMBL" id="WRP16847.1"/>
    </source>
</evidence>
<feature type="domain" description="4Fe-4S ferredoxin-type" evidence="5">
    <location>
        <begin position="72"/>
        <end position="101"/>
    </location>
</feature>
<dbReference type="RefSeq" id="WP_324716119.1">
    <property type="nucleotide sequence ID" value="NZ_CP141615.1"/>
</dbReference>
<name>A0ABZ1BVP7_9FIRM</name>
<dbReference type="SUPFAM" id="SSF54862">
    <property type="entry name" value="4Fe-4S ferredoxins"/>
    <property type="match status" value="1"/>
</dbReference>
<accession>A0ABZ1BVP7</accession>
<evidence type="ECO:0000313" key="7">
    <source>
        <dbReference type="Proteomes" id="UP001332192"/>
    </source>
</evidence>
<dbReference type="PROSITE" id="PS51379">
    <property type="entry name" value="4FE4S_FER_2"/>
    <property type="match status" value="2"/>
</dbReference>
<keyword evidence="3" id="KW-0408">Iron</keyword>
<gene>
    <name evidence="6" type="ORF">U7230_12245</name>
</gene>
<dbReference type="EMBL" id="CP141615">
    <property type="protein sequence ID" value="WRP16847.1"/>
    <property type="molecule type" value="Genomic_DNA"/>
</dbReference>
<keyword evidence="1" id="KW-0004">4Fe-4S</keyword>
<sequence length="138" mass="15081">MPPKRRLLLHFLRSFGARSEPGPALPASRPRLAAGQGPFGAIEASKACTGCTMCAYFCPTGALERREEDGEIVLSHDPSSCTACGLCVDICHRHALRFVEVDPVRAVSGARDVLWRGRFNSPEERLKQAVLQRFSTSV</sequence>
<keyword evidence="4" id="KW-0411">Iron-sulfur</keyword>
<organism evidence="6 7">
    <name type="scientific">Carboxydichorda subterranea</name>
    <dbReference type="NCBI Taxonomy" id="3109565"/>
    <lineage>
        <taxon>Bacteria</taxon>
        <taxon>Bacillati</taxon>
        <taxon>Bacillota</taxon>
        <taxon>Limnochordia</taxon>
        <taxon>Limnochordales</taxon>
        <taxon>Geochordaceae</taxon>
        <taxon>Carboxydichorda</taxon>
    </lineage>
</organism>
<dbReference type="Proteomes" id="UP001332192">
    <property type="component" value="Chromosome"/>
</dbReference>
<dbReference type="InterPro" id="IPR017900">
    <property type="entry name" value="4Fe4S_Fe_S_CS"/>
</dbReference>
<dbReference type="InterPro" id="IPR017896">
    <property type="entry name" value="4Fe4S_Fe-S-bd"/>
</dbReference>
<evidence type="ECO:0000259" key="5">
    <source>
        <dbReference type="PROSITE" id="PS51379"/>
    </source>
</evidence>
<dbReference type="PANTHER" id="PTHR43687">
    <property type="entry name" value="ADENYLYLSULFATE REDUCTASE, BETA SUBUNIT"/>
    <property type="match status" value="1"/>
</dbReference>
<protein>
    <submittedName>
        <fullName evidence="6">4Fe-4S dicluster domain-containing protein</fullName>
    </submittedName>
</protein>
<dbReference type="InterPro" id="IPR050572">
    <property type="entry name" value="Fe-S_Ferredoxin"/>
</dbReference>